<comment type="similarity">
    <text evidence="1">Belongs to the universal ribosomal protein uL23 family.</text>
</comment>
<evidence type="ECO:0000256" key="2">
    <source>
        <dbReference type="ARBA" id="ARBA00022980"/>
    </source>
</evidence>
<dbReference type="GO" id="GO:0006412">
    <property type="term" value="P:translation"/>
    <property type="evidence" value="ECO:0007669"/>
    <property type="project" value="InterPro"/>
</dbReference>
<reference evidence="5" key="1">
    <citation type="submission" date="2018-07" db="EMBL/GenBank/DDBJ databases">
        <authorList>
            <person name="Quirk P.G."/>
            <person name="Krulwich T.A."/>
        </authorList>
    </citation>
    <scope>NUCLEOTIDE SEQUENCE</scope>
</reference>
<dbReference type="GO" id="GO:1990904">
    <property type="term" value="C:ribonucleoprotein complex"/>
    <property type="evidence" value="ECO:0007669"/>
    <property type="project" value="UniProtKB-KW"/>
</dbReference>
<sequence length="69" mass="8265">MKLLITEKTNKLIKQNQYIFEVDTTLTKKHIKLLLEQFYNIKIERINTLNMVSKKKAIVKFTKPIPIFE</sequence>
<dbReference type="InterPro" id="IPR013025">
    <property type="entry name" value="Ribosomal_uL23-like"/>
</dbReference>
<gene>
    <name evidence="5" type="primary">rpl23</name>
</gene>
<reference evidence="5" key="2">
    <citation type="journal article" date="2019" name="Mol. Phylogenet. Evol.">
        <title>Reassessment of the classification of bryopsidales (chlorophyta) based on chloroplast phylogenomic analyses.</title>
        <authorList>
            <person name="Cremen M.C."/>
            <person name="Leliaert F."/>
            <person name="West J."/>
            <person name="Lam D.W."/>
            <person name="Shimada S."/>
            <person name="Lopez-Bautista J.M."/>
            <person name="Verbruggen H."/>
        </authorList>
    </citation>
    <scope>NUCLEOTIDE SEQUENCE</scope>
</reference>
<accession>A0A386B0D6</accession>
<evidence type="ECO:0000256" key="1">
    <source>
        <dbReference type="ARBA" id="ARBA00006700"/>
    </source>
</evidence>
<dbReference type="SUPFAM" id="SSF54189">
    <property type="entry name" value="Ribosomal proteins S24e, L23 and L15e"/>
    <property type="match status" value="1"/>
</dbReference>
<evidence type="ECO:0000256" key="3">
    <source>
        <dbReference type="ARBA" id="ARBA00023274"/>
    </source>
</evidence>
<name>A0A386B0D6_9CHLO</name>
<dbReference type="GeneID" id="38278971"/>
<keyword evidence="2 5" id="KW-0689">Ribosomal protein</keyword>
<dbReference type="AlphaFoldDB" id="A0A386B0D6"/>
<keyword evidence="5" id="KW-0150">Chloroplast</keyword>
<organism evidence="5">
    <name type="scientific">Caulerpa verticillata</name>
    <dbReference type="NCBI Taxonomy" id="177082"/>
    <lineage>
        <taxon>Eukaryota</taxon>
        <taxon>Viridiplantae</taxon>
        <taxon>Chlorophyta</taxon>
        <taxon>core chlorophytes</taxon>
        <taxon>Ulvophyceae</taxon>
        <taxon>TCBD clade</taxon>
        <taxon>Bryopsidales</taxon>
        <taxon>Halimedineae</taxon>
        <taxon>Caulerpaceae</taxon>
        <taxon>Caulerpa</taxon>
    </lineage>
</organism>
<dbReference type="InterPro" id="IPR012677">
    <property type="entry name" value="Nucleotide-bd_a/b_plait_sf"/>
</dbReference>
<dbReference type="Pfam" id="PF00276">
    <property type="entry name" value="Ribosomal_L23"/>
    <property type="match status" value="1"/>
</dbReference>
<dbReference type="GO" id="GO:0003735">
    <property type="term" value="F:structural constituent of ribosome"/>
    <property type="evidence" value="ECO:0007669"/>
    <property type="project" value="InterPro"/>
</dbReference>
<dbReference type="GO" id="GO:0005840">
    <property type="term" value="C:ribosome"/>
    <property type="evidence" value="ECO:0007669"/>
    <property type="project" value="UniProtKB-KW"/>
</dbReference>
<keyword evidence="3" id="KW-0687">Ribonucleoprotein</keyword>
<evidence type="ECO:0000313" key="5">
    <source>
        <dbReference type="EMBL" id="AYC65166.1"/>
    </source>
</evidence>
<geneLocation type="chloroplast" evidence="5"/>
<keyword evidence="5" id="KW-0934">Plastid</keyword>
<dbReference type="Gene3D" id="3.30.70.330">
    <property type="match status" value="1"/>
</dbReference>
<dbReference type="EMBL" id="MH591106">
    <property type="protein sequence ID" value="AYC65166.1"/>
    <property type="molecule type" value="Genomic_DNA"/>
</dbReference>
<proteinExistence type="inferred from homology"/>
<evidence type="ECO:0000256" key="4">
    <source>
        <dbReference type="ARBA" id="ARBA00035287"/>
    </source>
</evidence>
<protein>
    <recommendedName>
        <fullName evidence="4">Large ribosomal subunit protein uL23c</fullName>
    </recommendedName>
</protein>
<dbReference type="InterPro" id="IPR012678">
    <property type="entry name" value="Ribosomal_uL23/eL15/eS24_sf"/>
</dbReference>
<dbReference type="RefSeq" id="YP_009519238.1">
    <property type="nucleotide sequence ID" value="NC_039523.1"/>
</dbReference>